<feature type="region of interest" description="Disordered" evidence="1">
    <location>
        <begin position="45"/>
        <end position="78"/>
    </location>
</feature>
<keyword evidence="3" id="KW-1185">Reference proteome</keyword>
<feature type="compositionally biased region" description="Acidic residues" evidence="1">
    <location>
        <begin position="57"/>
        <end position="68"/>
    </location>
</feature>
<dbReference type="EMBL" id="AGNL01009623">
    <property type="protein sequence ID" value="EJK69754.1"/>
    <property type="molecule type" value="Genomic_DNA"/>
</dbReference>
<proteinExistence type="predicted"/>
<feature type="compositionally biased region" description="Basic and acidic residues" evidence="1">
    <location>
        <begin position="166"/>
        <end position="189"/>
    </location>
</feature>
<accession>K0SXS5</accession>
<name>K0SXS5_THAOC</name>
<evidence type="ECO:0000256" key="1">
    <source>
        <dbReference type="SAM" id="MobiDB-lite"/>
    </source>
</evidence>
<organism evidence="2 3">
    <name type="scientific">Thalassiosira oceanica</name>
    <name type="common">Marine diatom</name>
    <dbReference type="NCBI Taxonomy" id="159749"/>
    <lineage>
        <taxon>Eukaryota</taxon>
        <taxon>Sar</taxon>
        <taxon>Stramenopiles</taxon>
        <taxon>Ochrophyta</taxon>
        <taxon>Bacillariophyta</taxon>
        <taxon>Coscinodiscophyceae</taxon>
        <taxon>Thalassiosirophycidae</taxon>
        <taxon>Thalassiosirales</taxon>
        <taxon>Thalassiosiraceae</taxon>
        <taxon>Thalassiosira</taxon>
    </lineage>
</organism>
<reference evidence="2 3" key="1">
    <citation type="journal article" date="2012" name="Genome Biol.">
        <title>Genome and low-iron response of an oceanic diatom adapted to chronic iron limitation.</title>
        <authorList>
            <person name="Lommer M."/>
            <person name="Specht M."/>
            <person name="Roy A.S."/>
            <person name="Kraemer L."/>
            <person name="Andreson R."/>
            <person name="Gutowska M.A."/>
            <person name="Wolf J."/>
            <person name="Bergner S.V."/>
            <person name="Schilhabel M.B."/>
            <person name="Klostermeier U.C."/>
            <person name="Beiko R.G."/>
            <person name="Rosenstiel P."/>
            <person name="Hippler M."/>
            <person name="Laroche J."/>
        </authorList>
    </citation>
    <scope>NUCLEOTIDE SEQUENCE [LARGE SCALE GENOMIC DNA]</scope>
    <source>
        <strain evidence="2 3">CCMP1005</strain>
    </source>
</reference>
<comment type="caution">
    <text evidence="2">The sequence shown here is derived from an EMBL/GenBank/DDBJ whole genome shotgun (WGS) entry which is preliminary data.</text>
</comment>
<evidence type="ECO:0000313" key="3">
    <source>
        <dbReference type="Proteomes" id="UP000266841"/>
    </source>
</evidence>
<dbReference type="AlphaFoldDB" id="K0SXS5"/>
<dbReference type="Proteomes" id="UP000266841">
    <property type="component" value="Unassembled WGS sequence"/>
</dbReference>
<protein>
    <submittedName>
        <fullName evidence="2">Uncharacterized protein</fullName>
    </submittedName>
</protein>
<evidence type="ECO:0000313" key="2">
    <source>
        <dbReference type="EMBL" id="EJK69754.1"/>
    </source>
</evidence>
<sequence length="210" mass="24072">MAEKVEVDEIATEVDEDWRNSAIASFGSEETEHIGDLAVVTPMRAKMEGGGAQSDLQLDDTEPEEEPALDGVTSSDETGIVQIESDDEERQFDESMLNISDPDEARYWYAEMLQESSARHRSRQTEVGFYQFFLLMILRHLFGWMPGMNDIARDLFLTRPMITQGRQKEDEKEQKQTMTLRRLESRDDGTLQVVPQLKRDSPSNFSNIDE</sequence>
<gene>
    <name evidence="2" type="ORF">THAOC_08955</name>
</gene>
<feature type="region of interest" description="Disordered" evidence="1">
    <location>
        <begin position="165"/>
        <end position="210"/>
    </location>
</feature>